<protein>
    <submittedName>
        <fullName evidence="9">Alkylation response protein AidB-like acyl-CoA dehydrogenase</fullName>
    </submittedName>
</protein>
<dbReference type="PROSITE" id="PS00073">
    <property type="entry name" value="ACYL_COA_DH_2"/>
    <property type="match status" value="1"/>
</dbReference>
<dbReference type="InterPro" id="IPR037069">
    <property type="entry name" value="AcylCoA_DH/ox_N_sf"/>
</dbReference>
<keyword evidence="3 5" id="KW-0285">Flavoprotein</keyword>
<dbReference type="InterPro" id="IPR046373">
    <property type="entry name" value="Acyl-CoA_Oxase/DH_mid-dom_sf"/>
</dbReference>
<dbReference type="Pfam" id="PF02771">
    <property type="entry name" value="Acyl-CoA_dh_N"/>
    <property type="match status" value="1"/>
</dbReference>
<evidence type="ECO:0000313" key="10">
    <source>
        <dbReference type="Proteomes" id="UP001235513"/>
    </source>
</evidence>
<gene>
    <name evidence="9" type="ORF">J2T04_002849</name>
</gene>
<comment type="cofactor">
    <cofactor evidence="1 5">
        <name>FAD</name>
        <dbReference type="ChEBI" id="CHEBI:57692"/>
    </cofactor>
</comment>
<comment type="similarity">
    <text evidence="2 5">Belongs to the acyl-CoA dehydrogenase family.</text>
</comment>
<dbReference type="Proteomes" id="UP001235513">
    <property type="component" value="Unassembled WGS sequence"/>
</dbReference>
<dbReference type="Gene3D" id="1.10.540.10">
    <property type="entry name" value="Acyl-CoA dehydrogenase/oxidase, N-terminal domain"/>
    <property type="match status" value="1"/>
</dbReference>
<feature type="domain" description="Acyl-CoA dehydrogenase/oxidase C-terminal" evidence="6">
    <location>
        <begin position="231"/>
        <end position="377"/>
    </location>
</feature>
<dbReference type="RefSeq" id="WP_306844621.1">
    <property type="nucleotide sequence ID" value="NZ_JAUSRL010000004.1"/>
</dbReference>
<dbReference type="InterPro" id="IPR009100">
    <property type="entry name" value="AcylCoA_DH/oxidase_NM_dom_sf"/>
</dbReference>
<evidence type="ECO:0000256" key="5">
    <source>
        <dbReference type="RuleBase" id="RU362125"/>
    </source>
</evidence>
<evidence type="ECO:0000313" key="9">
    <source>
        <dbReference type="EMBL" id="MDP9960961.1"/>
    </source>
</evidence>
<dbReference type="PANTHER" id="PTHR43884">
    <property type="entry name" value="ACYL-COA DEHYDROGENASE"/>
    <property type="match status" value="1"/>
</dbReference>
<sequence>MDFNLSEEQLMIQQAARDFAQNELLPEVIERDRDQKFPTEQVKKMGEMGLLGMMVDPKYGGAGMDSVSYVLAMEEIAKIDASAAVVMSVNNSLVCAGLEKFASEEQKVKYLTPLASGKVIGAFALSEPEAGSDATSQKTTAEDKGDYYLLNGIKNWITNGGTASYYIVIAQTDPEKKHKGINAFIVERGWEGFEVGVKEDKLGIRGSDTHSLIFNNVKVPKENRIGEDGFGFNFAMAVLNGGRIGIASQALGIASGAYELALKYAKTRKAFKTEIINHQVIAFKLADMATQITAARMLCFKAACEKDAGKDISESGAMAKLYASQVAMDTTIEAVQIHGGYGYVKEYHVERMMRDAKITQIYEGTSEIQKIVISRSIAK</sequence>
<evidence type="ECO:0000259" key="8">
    <source>
        <dbReference type="Pfam" id="PF02771"/>
    </source>
</evidence>
<dbReference type="SUPFAM" id="SSF47203">
    <property type="entry name" value="Acyl-CoA dehydrogenase C-terminal domain-like"/>
    <property type="match status" value="1"/>
</dbReference>
<name>A0ABT9SND9_9FLAO</name>
<evidence type="ECO:0000256" key="1">
    <source>
        <dbReference type="ARBA" id="ARBA00001974"/>
    </source>
</evidence>
<dbReference type="InterPro" id="IPR036250">
    <property type="entry name" value="AcylCo_DH-like_C"/>
</dbReference>
<evidence type="ECO:0000256" key="4">
    <source>
        <dbReference type="ARBA" id="ARBA00022827"/>
    </source>
</evidence>
<dbReference type="PANTHER" id="PTHR43884:SF12">
    <property type="entry name" value="ISOVALERYL-COA DEHYDROGENASE, MITOCHONDRIAL-RELATED"/>
    <property type="match status" value="1"/>
</dbReference>
<dbReference type="Gene3D" id="2.40.110.10">
    <property type="entry name" value="Butyryl-CoA Dehydrogenase, subunit A, domain 2"/>
    <property type="match status" value="1"/>
</dbReference>
<keyword evidence="4 5" id="KW-0274">FAD</keyword>
<dbReference type="InterPro" id="IPR013786">
    <property type="entry name" value="AcylCoA_DH/ox_N"/>
</dbReference>
<keyword evidence="5" id="KW-0560">Oxidoreductase</keyword>
<dbReference type="InterPro" id="IPR006089">
    <property type="entry name" value="Acyl-CoA_DH_CS"/>
</dbReference>
<evidence type="ECO:0000259" key="6">
    <source>
        <dbReference type="Pfam" id="PF00441"/>
    </source>
</evidence>
<keyword evidence="10" id="KW-1185">Reference proteome</keyword>
<dbReference type="EMBL" id="JAUSRL010000004">
    <property type="protein sequence ID" value="MDP9960961.1"/>
    <property type="molecule type" value="Genomic_DNA"/>
</dbReference>
<dbReference type="Pfam" id="PF02770">
    <property type="entry name" value="Acyl-CoA_dh_M"/>
    <property type="match status" value="1"/>
</dbReference>
<organism evidence="9 10">
    <name type="scientific">Chryseobacterium lathyri</name>
    <dbReference type="NCBI Taxonomy" id="395933"/>
    <lineage>
        <taxon>Bacteria</taxon>
        <taxon>Pseudomonadati</taxon>
        <taxon>Bacteroidota</taxon>
        <taxon>Flavobacteriia</taxon>
        <taxon>Flavobacteriales</taxon>
        <taxon>Weeksellaceae</taxon>
        <taxon>Chryseobacterium group</taxon>
        <taxon>Chryseobacterium</taxon>
    </lineage>
</organism>
<feature type="domain" description="Acyl-CoA dehydrogenase/oxidase N-terminal" evidence="8">
    <location>
        <begin position="6"/>
        <end position="118"/>
    </location>
</feature>
<evidence type="ECO:0000256" key="3">
    <source>
        <dbReference type="ARBA" id="ARBA00022630"/>
    </source>
</evidence>
<evidence type="ECO:0000256" key="2">
    <source>
        <dbReference type="ARBA" id="ARBA00009347"/>
    </source>
</evidence>
<reference evidence="9 10" key="1">
    <citation type="submission" date="2023-07" db="EMBL/GenBank/DDBJ databases">
        <title>Sorghum-associated microbial communities from plants grown in Nebraska, USA.</title>
        <authorList>
            <person name="Schachtman D."/>
        </authorList>
    </citation>
    <scope>NUCLEOTIDE SEQUENCE [LARGE SCALE GENOMIC DNA]</scope>
    <source>
        <strain evidence="9 10">CC351</strain>
    </source>
</reference>
<dbReference type="PIRSF" id="PIRSF016578">
    <property type="entry name" value="HsaA"/>
    <property type="match status" value="1"/>
</dbReference>
<accession>A0ABT9SND9</accession>
<dbReference type="PROSITE" id="PS00072">
    <property type="entry name" value="ACYL_COA_DH_1"/>
    <property type="match status" value="1"/>
</dbReference>
<dbReference type="InterPro" id="IPR006091">
    <property type="entry name" value="Acyl-CoA_Oxase/DH_mid-dom"/>
</dbReference>
<dbReference type="InterPro" id="IPR009075">
    <property type="entry name" value="AcylCo_DH/oxidase_C"/>
</dbReference>
<feature type="domain" description="Acyl-CoA oxidase/dehydrogenase middle" evidence="7">
    <location>
        <begin position="122"/>
        <end position="217"/>
    </location>
</feature>
<comment type="caution">
    <text evidence="9">The sequence shown here is derived from an EMBL/GenBank/DDBJ whole genome shotgun (WGS) entry which is preliminary data.</text>
</comment>
<dbReference type="SUPFAM" id="SSF56645">
    <property type="entry name" value="Acyl-CoA dehydrogenase NM domain-like"/>
    <property type="match status" value="1"/>
</dbReference>
<proteinExistence type="inferred from homology"/>
<dbReference type="CDD" id="cd01158">
    <property type="entry name" value="SCAD_SBCAD"/>
    <property type="match status" value="1"/>
</dbReference>
<evidence type="ECO:0000259" key="7">
    <source>
        <dbReference type="Pfam" id="PF02770"/>
    </source>
</evidence>
<dbReference type="Gene3D" id="1.20.140.10">
    <property type="entry name" value="Butyryl-CoA Dehydrogenase, subunit A, domain 3"/>
    <property type="match status" value="1"/>
</dbReference>
<dbReference type="Pfam" id="PF00441">
    <property type="entry name" value="Acyl-CoA_dh_1"/>
    <property type="match status" value="1"/>
</dbReference>